<feature type="compositionally biased region" description="Polar residues" evidence="1">
    <location>
        <begin position="507"/>
        <end position="517"/>
    </location>
</feature>
<feature type="compositionally biased region" description="Low complexity" evidence="1">
    <location>
        <begin position="1420"/>
        <end position="1435"/>
    </location>
</feature>
<comment type="caution">
    <text evidence="3">The sequence shown here is derived from an EMBL/GenBank/DDBJ whole genome shotgun (WGS) entry which is preliminary data.</text>
</comment>
<feature type="compositionally biased region" description="Basic and acidic residues" evidence="1">
    <location>
        <begin position="1189"/>
        <end position="1199"/>
    </location>
</feature>
<feature type="compositionally biased region" description="Basic and acidic residues" evidence="1">
    <location>
        <begin position="948"/>
        <end position="963"/>
    </location>
</feature>
<feature type="region of interest" description="Disordered" evidence="1">
    <location>
        <begin position="1134"/>
        <end position="1218"/>
    </location>
</feature>
<gene>
    <name evidence="3" type="ORF">H4W79_000233</name>
</gene>
<evidence type="ECO:0000256" key="1">
    <source>
        <dbReference type="SAM" id="MobiDB-lite"/>
    </source>
</evidence>
<feature type="compositionally biased region" description="Polar residues" evidence="1">
    <location>
        <begin position="1639"/>
        <end position="1650"/>
    </location>
</feature>
<feature type="region of interest" description="Disordered" evidence="1">
    <location>
        <begin position="1531"/>
        <end position="1552"/>
    </location>
</feature>
<keyword evidence="2" id="KW-0812">Transmembrane</keyword>
<feature type="region of interest" description="Disordered" evidence="1">
    <location>
        <begin position="710"/>
        <end position="736"/>
    </location>
</feature>
<feature type="compositionally biased region" description="Low complexity" evidence="1">
    <location>
        <begin position="481"/>
        <end position="505"/>
    </location>
</feature>
<sequence>MSDTDRSGDWDWFTLVGEKSDPVPWTFIPANSLRFHYQQLAEACEEASEDVRAVKSGDIGKGETVDALQDLVGQLPKLLDDAAESFGQAADAFDKWSELVERLRPATEQLVINAQAAYDELEDKDDWEKENLRDLYFDEMAGYRTELDTVETEVISELNELLRGGLEKAWDLWNNIVEWTEDNPIIYAVVMVAVGIVAVFVPVIGIALALAALAVTLTSLHRKDKLGWNMEAITMIALDLVSLIPGAAVIKGGAMLGMGASFLARNSGRAGAAINGAANSLRASTAGTTISNVVSSASTTRAAINQGTWRGSSGASLAADIGLSSAREATLSTAADVTIQVASGQDISAQSLAQSALMGAATGAPGGAVGAMHDHNAFSAMGGDGSLTGTETNISSPTGDTASSTMGANDIAPDSSSPAAAQGDAGGVTSDFSGDGGGTFSSGDGVTTTISASGGEGANFGAAGDGGGNPPAAGDRGDTVPTFTADPPTPAADFSAPASDTPAPAQGSVQGPDSATTDLPAAEGPGAPADASSGPEATTPRGDTESAPASDPVAPRESNGDGPAPQREGDPAGEGGPRAGTATQAARTSTGDGTDVSTRFDGDGNVVDTTINTGNPREGTGTEFTHDPNSGTTRIETSDGLPQNAPESADSPNGRVETIHTTHTSVTDSGTSSRGEYGDIGFTRTDDGTFEARFQGEDLRVSFPNAGEAVVGTSDGGSVPVRSEDGGVRVGDDTGGVVIRQGGDPGIELPTTDGLPDLSLSSSDQAVSVAAAAGAVTAVRTSGGTDIRNGQGARVNRPDDAGKPTTIRPDGSRPTTLTTDRGTGITLGAEGGNTTVHDPVGGRSTQFGDSHYRVGSADGSHRFDAVNRHVTAETTGSQGTAGTDRVEIGGKPGTDGAGIRLNADTNGNVGGHTGGTDFGISPETGTTAVHGDTTLTSSPDGRTTLGDVRVEPDGTVHHPDFTLHPDGSSAVRDPDGGSTDHPPASEAGTRLESRGAEVSTQPDPAGGTRTSVRSEGWTFVRNGDGSTQIRPPEDADGTSVTISRTRDGQVEVVAGGYSARVAGGEAVASSPDSLNVTASERGGQAQDGTHVTRVGPDGDGQTRSTDPDGAVLASHTDGQGQIALPDGITVTHTPEGGSARLAPDSTSGVVSGDTVIRQDPDSGVRVEPDGPDAPWRVEAGNDGVVRADSGADTRIESRPDGSAQARSSHGGRPFHTEVGVRGDVRTTDVRDGTSYLPFRGGAEVRGSDGNAAVRINDHTTRVVPASGRPQSVDFAPDGSVEQIRVNGGGRGQPVHTPDGRVTVQGDSTSTVSGPDGIRHSQNNNRSNVTVGETTTIQRNPFFGSGSTTTHGGSPDALVNVAHDGSQQSFDAGGATSQSLTESGTGSGRSPRSTRAEVTRTGETTRVEQVYSRVDDPRGPVTGPTMTRDTGTDTSTVSHGGYEVAQRPGAEGGRDVTVRTGDSLPEVTCLDNGTAIVRSDELSVRSNPVADDGPTVKVEPAKGDENPITVERSSDGTITVREGDKTVVQQKPGEKPVIGEGEWKPGTDTTPTGARVETFADQSVTLRRTDGDGTVSTTVRPDGGFSYRSPSNAHQVNVSPNGLPTHVNNRPNGDTSTTTQFGNGTIDIQSRDMGPRSADGETQTTHSTTRIGTDGSVESRIRRPNTSPDHGPLPESWTVGVDSHGQATTVNNRTWTEAPLRLNEHGSLREIRTPAEATHGDKKPSSLPWIHSREDLRVIAENMRWEVVKSFANVAGGFIATPVVQEFSEHVLGMEEDEIAPDASLEMAFAQIATALPKGSADEAYTGTAGLPEFGPGQIPWRFASEFGHQAMRNRLVELWEQGESPEEHTIEAQISESIATDLGETAEEEAAN</sequence>
<feature type="compositionally biased region" description="Gly residues" evidence="1">
    <location>
        <begin position="454"/>
        <end position="469"/>
    </location>
</feature>
<feature type="compositionally biased region" description="Low complexity" evidence="1">
    <location>
        <begin position="1380"/>
        <end position="1392"/>
    </location>
</feature>
<feature type="compositionally biased region" description="Polar residues" evidence="1">
    <location>
        <begin position="581"/>
        <end position="597"/>
    </location>
</feature>
<accession>A0ABR9HAF5</accession>
<feature type="region of interest" description="Disordered" evidence="1">
    <location>
        <begin position="1286"/>
        <end position="1435"/>
    </location>
</feature>
<feature type="compositionally biased region" description="Polar residues" evidence="1">
    <location>
        <begin position="1319"/>
        <end position="1338"/>
    </location>
</feature>
<keyword evidence="2" id="KW-1133">Transmembrane helix</keyword>
<organism evidence="3 4">
    <name type="scientific">Nocardiopsis terrae</name>
    <dbReference type="NCBI Taxonomy" id="372655"/>
    <lineage>
        <taxon>Bacteria</taxon>
        <taxon>Bacillati</taxon>
        <taxon>Actinomycetota</taxon>
        <taxon>Actinomycetes</taxon>
        <taxon>Streptosporangiales</taxon>
        <taxon>Nocardiopsidaceae</taxon>
        <taxon>Nocardiopsis</taxon>
    </lineage>
</organism>
<proteinExistence type="predicted"/>
<feature type="compositionally biased region" description="Low complexity" evidence="1">
    <location>
        <begin position="408"/>
        <end position="433"/>
    </location>
</feature>
<feature type="compositionally biased region" description="Basic and acidic residues" evidence="1">
    <location>
        <begin position="1393"/>
        <end position="1405"/>
    </location>
</feature>
<feature type="compositionally biased region" description="Gly residues" evidence="1">
    <location>
        <begin position="908"/>
        <end position="917"/>
    </location>
</feature>
<feature type="compositionally biased region" description="Low complexity" evidence="1">
    <location>
        <begin position="520"/>
        <end position="537"/>
    </location>
</feature>
<feature type="compositionally biased region" description="Polar residues" evidence="1">
    <location>
        <begin position="923"/>
        <end position="941"/>
    </location>
</feature>
<dbReference type="RefSeq" id="WP_191275489.1">
    <property type="nucleotide sequence ID" value="NZ_BMXJ01000009.1"/>
</dbReference>
<reference evidence="3 4" key="1">
    <citation type="submission" date="2020-10" db="EMBL/GenBank/DDBJ databases">
        <title>Sequencing the genomes of 1000 actinobacteria strains.</title>
        <authorList>
            <person name="Klenk H.-P."/>
        </authorList>
    </citation>
    <scope>NUCLEOTIDE SEQUENCE [LARGE SCALE GENOMIC DNA]</scope>
    <source>
        <strain evidence="3 4">DSM 45157</strain>
    </source>
</reference>
<feature type="region of interest" description="Disordered" evidence="1">
    <location>
        <begin position="1068"/>
        <end position="1109"/>
    </location>
</feature>
<feature type="region of interest" description="Disordered" evidence="1">
    <location>
        <begin position="1842"/>
        <end position="1872"/>
    </location>
</feature>
<keyword evidence="2" id="KW-0472">Membrane</keyword>
<feature type="compositionally biased region" description="Polar residues" evidence="1">
    <location>
        <begin position="387"/>
        <end position="407"/>
    </location>
</feature>
<keyword evidence="4" id="KW-1185">Reference proteome</keyword>
<feature type="compositionally biased region" description="Low complexity" evidence="1">
    <location>
        <begin position="815"/>
        <end position="828"/>
    </location>
</feature>
<feature type="compositionally biased region" description="Basic and acidic residues" evidence="1">
    <location>
        <begin position="722"/>
        <end position="732"/>
    </location>
</feature>
<name>A0ABR9HAF5_9ACTN</name>
<dbReference type="EMBL" id="JADBDY010000001">
    <property type="protein sequence ID" value="MBE1456019.1"/>
    <property type="molecule type" value="Genomic_DNA"/>
</dbReference>
<feature type="compositionally biased region" description="Polar residues" evidence="1">
    <location>
        <begin position="1364"/>
        <end position="1379"/>
    </location>
</feature>
<feature type="region of interest" description="Disordered" evidence="1">
    <location>
        <begin position="782"/>
        <end position="840"/>
    </location>
</feature>
<feature type="region of interest" description="Disordered" evidence="1">
    <location>
        <begin position="1567"/>
        <end position="1680"/>
    </location>
</feature>
<evidence type="ECO:0000256" key="2">
    <source>
        <dbReference type="SAM" id="Phobius"/>
    </source>
</evidence>
<feature type="compositionally biased region" description="Low complexity" evidence="1">
    <location>
        <begin position="441"/>
        <end position="453"/>
    </location>
</feature>
<feature type="compositionally biased region" description="Polar residues" evidence="1">
    <location>
        <begin position="659"/>
        <end position="674"/>
    </location>
</feature>
<feature type="compositionally biased region" description="Basic and acidic residues" evidence="1">
    <location>
        <begin position="1156"/>
        <end position="1168"/>
    </location>
</feature>
<feature type="compositionally biased region" description="Low complexity" evidence="1">
    <location>
        <begin position="1343"/>
        <end position="1353"/>
    </location>
</feature>
<feature type="region of interest" description="Disordered" evidence="1">
    <location>
        <begin position="873"/>
        <end position="1040"/>
    </location>
</feature>
<feature type="compositionally biased region" description="Polar residues" evidence="1">
    <location>
        <begin position="1587"/>
        <end position="1627"/>
    </location>
</feature>
<evidence type="ECO:0000313" key="4">
    <source>
        <dbReference type="Proteomes" id="UP000598217"/>
    </source>
</evidence>
<dbReference type="Proteomes" id="UP000598217">
    <property type="component" value="Unassembled WGS sequence"/>
</dbReference>
<feature type="transmembrane region" description="Helical" evidence="2">
    <location>
        <begin position="236"/>
        <end position="264"/>
    </location>
</feature>
<feature type="region of interest" description="Disordered" evidence="1">
    <location>
        <begin position="382"/>
        <end position="680"/>
    </location>
</feature>
<feature type="transmembrane region" description="Helical" evidence="2">
    <location>
        <begin position="185"/>
        <end position="215"/>
    </location>
</feature>
<evidence type="ECO:0000313" key="3">
    <source>
        <dbReference type="EMBL" id="MBE1456019.1"/>
    </source>
</evidence>
<protein>
    <submittedName>
        <fullName evidence="3">Uncharacterized protein</fullName>
    </submittedName>
</protein>
<feature type="compositionally biased region" description="Polar residues" evidence="1">
    <location>
        <begin position="998"/>
        <end position="1013"/>
    </location>
</feature>